<evidence type="ECO:0000313" key="3">
    <source>
        <dbReference type="Proteomes" id="UP001283361"/>
    </source>
</evidence>
<organism evidence="2 3">
    <name type="scientific">Elysia crispata</name>
    <name type="common">lettuce slug</name>
    <dbReference type="NCBI Taxonomy" id="231223"/>
    <lineage>
        <taxon>Eukaryota</taxon>
        <taxon>Metazoa</taxon>
        <taxon>Spiralia</taxon>
        <taxon>Lophotrochozoa</taxon>
        <taxon>Mollusca</taxon>
        <taxon>Gastropoda</taxon>
        <taxon>Heterobranchia</taxon>
        <taxon>Euthyneura</taxon>
        <taxon>Panpulmonata</taxon>
        <taxon>Sacoglossa</taxon>
        <taxon>Placobranchoidea</taxon>
        <taxon>Plakobranchidae</taxon>
        <taxon>Elysia</taxon>
    </lineage>
</organism>
<accession>A0AAE0XDZ7</accession>
<dbReference type="Proteomes" id="UP001283361">
    <property type="component" value="Unassembled WGS sequence"/>
</dbReference>
<keyword evidence="3" id="KW-1185">Reference proteome</keyword>
<dbReference type="AlphaFoldDB" id="A0AAE0XDZ7"/>
<gene>
    <name evidence="2" type="ORF">RRG08_021620</name>
</gene>
<dbReference type="EMBL" id="JAWDGP010008106">
    <property type="protein sequence ID" value="KAK3690922.1"/>
    <property type="molecule type" value="Genomic_DNA"/>
</dbReference>
<proteinExistence type="predicted"/>
<name>A0AAE0XDZ7_9GAST</name>
<evidence type="ECO:0000256" key="1">
    <source>
        <dbReference type="SAM" id="MobiDB-lite"/>
    </source>
</evidence>
<protein>
    <submittedName>
        <fullName evidence="2">Uncharacterized protein</fullName>
    </submittedName>
</protein>
<feature type="region of interest" description="Disordered" evidence="1">
    <location>
        <begin position="15"/>
        <end position="42"/>
    </location>
</feature>
<sequence>MAKKPSRLYVQTSIEHNGSNQNPSGCSTVKIKPTPPTTTAQLESRINRSCVLVRCSRANQGSTDPVSWLGAPERIKDQQILCPG</sequence>
<comment type="caution">
    <text evidence="2">The sequence shown here is derived from an EMBL/GenBank/DDBJ whole genome shotgun (WGS) entry which is preliminary data.</text>
</comment>
<reference evidence="2" key="1">
    <citation type="journal article" date="2023" name="G3 (Bethesda)">
        <title>A reference genome for the long-term kleptoplast-retaining sea slug Elysia crispata morphotype clarki.</title>
        <authorList>
            <person name="Eastman K.E."/>
            <person name="Pendleton A.L."/>
            <person name="Shaikh M.A."/>
            <person name="Suttiyut T."/>
            <person name="Ogas R."/>
            <person name="Tomko P."/>
            <person name="Gavelis G."/>
            <person name="Widhalm J.R."/>
            <person name="Wisecaver J.H."/>
        </authorList>
    </citation>
    <scope>NUCLEOTIDE SEQUENCE</scope>
    <source>
        <strain evidence="2">ECLA1</strain>
    </source>
</reference>
<evidence type="ECO:0000313" key="2">
    <source>
        <dbReference type="EMBL" id="KAK3690922.1"/>
    </source>
</evidence>
<feature type="compositionally biased region" description="Polar residues" evidence="1">
    <location>
        <begin position="15"/>
        <end position="27"/>
    </location>
</feature>